<accession>A0ABQ3Y0F9</accession>
<name>A0ABQ3Y0F9_9ACTN</name>
<sequence length="70" mass="7441">MSGLHTALLGMLELGDYLDDQAIPDERVLGRRAPSPLEACGAAGTNGLCEREPHTGGPHARIGDGRTEMW</sequence>
<comment type="caution">
    <text evidence="2">The sequence shown here is derived from an EMBL/GenBank/DDBJ whole genome shotgun (WGS) entry which is preliminary data.</text>
</comment>
<feature type="region of interest" description="Disordered" evidence="1">
    <location>
        <begin position="44"/>
        <end position="70"/>
    </location>
</feature>
<dbReference type="RefSeq" id="WP_203761405.1">
    <property type="nucleotide sequence ID" value="NZ_BAAABO010000029.1"/>
</dbReference>
<organism evidence="2 3">
    <name type="scientific">Paractinoplanes deccanensis</name>
    <dbReference type="NCBI Taxonomy" id="113561"/>
    <lineage>
        <taxon>Bacteria</taxon>
        <taxon>Bacillati</taxon>
        <taxon>Actinomycetota</taxon>
        <taxon>Actinomycetes</taxon>
        <taxon>Micromonosporales</taxon>
        <taxon>Micromonosporaceae</taxon>
        <taxon>Paractinoplanes</taxon>
    </lineage>
</organism>
<protein>
    <submittedName>
        <fullName evidence="2">Uncharacterized protein</fullName>
    </submittedName>
</protein>
<reference evidence="2 3" key="1">
    <citation type="submission" date="2021-01" db="EMBL/GenBank/DDBJ databases">
        <title>Whole genome shotgun sequence of Actinoplanes deccanensis NBRC 13994.</title>
        <authorList>
            <person name="Komaki H."/>
            <person name="Tamura T."/>
        </authorList>
    </citation>
    <scope>NUCLEOTIDE SEQUENCE [LARGE SCALE GENOMIC DNA]</scope>
    <source>
        <strain evidence="2 3">NBRC 13994</strain>
    </source>
</reference>
<dbReference type="EMBL" id="BOMI01000033">
    <property type="protein sequence ID" value="GID73487.1"/>
    <property type="molecule type" value="Genomic_DNA"/>
</dbReference>
<evidence type="ECO:0000313" key="2">
    <source>
        <dbReference type="EMBL" id="GID73487.1"/>
    </source>
</evidence>
<keyword evidence="3" id="KW-1185">Reference proteome</keyword>
<evidence type="ECO:0000313" key="3">
    <source>
        <dbReference type="Proteomes" id="UP000609879"/>
    </source>
</evidence>
<proteinExistence type="predicted"/>
<feature type="compositionally biased region" description="Basic and acidic residues" evidence="1">
    <location>
        <begin position="61"/>
        <end position="70"/>
    </location>
</feature>
<gene>
    <name evidence="2" type="ORF">Ade02nite_21280</name>
</gene>
<evidence type="ECO:0000256" key="1">
    <source>
        <dbReference type="SAM" id="MobiDB-lite"/>
    </source>
</evidence>
<dbReference type="Proteomes" id="UP000609879">
    <property type="component" value="Unassembled WGS sequence"/>
</dbReference>